<dbReference type="STRING" id="4072.A0A2G3AI02"/>
<reference evidence="2 3" key="1">
    <citation type="journal article" date="2014" name="Nat. Genet.">
        <title>Genome sequence of the hot pepper provides insights into the evolution of pungency in Capsicum species.</title>
        <authorList>
            <person name="Kim S."/>
            <person name="Park M."/>
            <person name="Yeom S.I."/>
            <person name="Kim Y.M."/>
            <person name="Lee J.M."/>
            <person name="Lee H.A."/>
            <person name="Seo E."/>
            <person name="Choi J."/>
            <person name="Cheong K."/>
            <person name="Kim K.T."/>
            <person name="Jung K."/>
            <person name="Lee G.W."/>
            <person name="Oh S.K."/>
            <person name="Bae C."/>
            <person name="Kim S.B."/>
            <person name="Lee H.Y."/>
            <person name="Kim S.Y."/>
            <person name="Kim M.S."/>
            <person name="Kang B.C."/>
            <person name="Jo Y.D."/>
            <person name="Yang H.B."/>
            <person name="Jeong H.J."/>
            <person name="Kang W.H."/>
            <person name="Kwon J.K."/>
            <person name="Shin C."/>
            <person name="Lim J.Y."/>
            <person name="Park J.H."/>
            <person name="Huh J.H."/>
            <person name="Kim J.S."/>
            <person name="Kim B.D."/>
            <person name="Cohen O."/>
            <person name="Paran I."/>
            <person name="Suh M.C."/>
            <person name="Lee S.B."/>
            <person name="Kim Y.K."/>
            <person name="Shin Y."/>
            <person name="Noh S.J."/>
            <person name="Park J."/>
            <person name="Seo Y.S."/>
            <person name="Kwon S.Y."/>
            <person name="Kim H.A."/>
            <person name="Park J.M."/>
            <person name="Kim H.J."/>
            <person name="Choi S.B."/>
            <person name="Bosland P.W."/>
            <person name="Reeves G."/>
            <person name="Jo S.H."/>
            <person name="Lee B.W."/>
            <person name="Cho H.T."/>
            <person name="Choi H.S."/>
            <person name="Lee M.S."/>
            <person name="Yu Y."/>
            <person name="Do Choi Y."/>
            <person name="Park B.S."/>
            <person name="van Deynze A."/>
            <person name="Ashrafi H."/>
            <person name="Hill T."/>
            <person name="Kim W.T."/>
            <person name="Pai H.S."/>
            <person name="Ahn H.K."/>
            <person name="Yeam I."/>
            <person name="Giovannoni J.J."/>
            <person name="Rose J.K."/>
            <person name="Sorensen I."/>
            <person name="Lee S.J."/>
            <person name="Kim R.W."/>
            <person name="Choi I.Y."/>
            <person name="Choi B.S."/>
            <person name="Lim J.S."/>
            <person name="Lee Y.H."/>
            <person name="Choi D."/>
        </authorList>
    </citation>
    <scope>NUCLEOTIDE SEQUENCE [LARGE SCALE GENOMIC DNA]</scope>
    <source>
        <strain evidence="3">cv. CM334</strain>
    </source>
</reference>
<name>A0A2G3AI02_CAPAN</name>
<dbReference type="Pfam" id="PF00378">
    <property type="entry name" value="ECH_1"/>
    <property type="match status" value="1"/>
</dbReference>
<dbReference type="InterPro" id="IPR029045">
    <property type="entry name" value="ClpP/crotonase-like_dom_sf"/>
</dbReference>
<evidence type="ECO:0000313" key="3">
    <source>
        <dbReference type="Proteomes" id="UP000222542"/>
    </source>
</evidence>
<keyword evidence="3" id="KW-1185">Reference proteome</keyword>
<dbReference type="Gramene" id="PHT93818">
    <property type="protein sequence ID" value="PHT93818"/>
    <property type="gene ID" value="T459_01700"/>
</dbReference>
<evidence type="ECO:0000256" key="1">
    <source>
        <dbReference type="ARBA" id="ARBA00005254"/>
    </source>
</evidence>
<dbReference type="InterPro" id="IPR001753">
    <property type="entry name" value="Enoyl-CoA_hydra/iso"/>
</dbReference>
<dbReference type="EMBL" id="AYRZ02000001">
    <property type="protein sequence ID" value="PHT93818.1"/>
    <property type="molecule type" value="Genomic_DNA"/>
</dbReference>
<proteinExistence type="inferred from homology"/>
<comment type="similarity">
    <text evidence="1">Belongs to the enoyl-CoA hydratase/isomerase family.</text>
</comment>
<accession>A0A2G3AI02</accession>
<dbReference type="Proteomes" id="UP000222542">
    <property type="component" value="Unassembled WGS sequence"/>
</dbReference>
<protein>
    <submittedName>
        <fullName evidence="2">Uncharacterized protein</fullName>
    </submittedName>
</protein>
<organism evidence="2 3">
    <name type="scientific">Capsicum annuum</name>
    <name type="common">Capsicum pepper</name>
    <dbReference type="NCBI Taxonomy" id="4072"/>
    <lineage>
        <taxon>Eukaryota</taxon>
        <taxon>Viridiplantae</taxon>
        <taxon>Streptophyta</taxon>
        <taxon>Embryophyta</taxon>
        <taxon>Tracheophyta</taxon>
        <taxon>Spermatophyta</taxon>
        <taxon>Magnoliopsida</taxon>
        <taxon>eudicotyledons</taxon>
        <taxon>Gunneridae</taxon>
        <taxon>Pentapetalae</taxon>
        <taxon>asterids</taxon>
        <taxon>lamiids</taxon>
        <taxon>Solanales</taxon>
        <taxon>Solanaceae</taxon>
        <taxon>Solanoideae</taxon>
        <taxon>Capsiceae</taxon>
        <taxon>Capsicum</taxon>
    </lineage>
</organism>
<dbReference type="SUPFAM" id="SSF52096">
    <property type="entry name" value="ClpP/crotonase"/>
    <property type="match status" value="1"/>
</dbReference>
<dbReference type="PANTHER" id="PTHR11941">
    <property type="entry name" value="ENOYL-COA HYDRATASE-RELATED"/>
    <property type="match status" value="1"/>
</dbReference>
<dbReference type="Gene3D" id="3.90.226.10">
    <property type="entry name" value="2-enoyl-CoA Hydratase, Chain A, domain 1"/>
    <property type="match status" value="1"/>
</dbReference>
<dbReference type="PANTHER" id="PTHR11941:SF171">
    <property type="entry name" value="SD19268P"/>
    <property type="match status" value="1"/>
</dbReference>
<reference evidence="2 3" key="2">
    <citation type="journal article" date="2017" name="Genome Biol.">
        <title>New reference genome sequences of hot pepper reveal the massive evolution of plant disease-resistance genes by retroduplication.</title>
        <authorList>
            <person name="Kim S."/>
            <person name="Park J."/>
            <person name="Yeom S.I."/>
            <person name="Kim Y.M."/>
            <person name="Seo E."/>
            <person name="Kim K.T."/>
            <person name="Kim M.S."/>
            <person name="Lee J.M."/>
            <person name="Cheong K."/>
            <person name="Shin H.S."/>
            <person name="Kim S.B."/>
            <person name="Han K."/>
            <person name="Lee J."/>
            <person name="Park M."/>
            <person name="Lee H.A."/>
            <person name="Lee H.Y."/>
            <person name="Lee Y."/>
            <person name="Oh S."/>
            <person name="Lee J.H."/>
            <person name="Choi E."/>
            <person name="Choi E."/>
            <person name="Lee S.E."/>
            <person name="Jeon J."/>
            <person name="Kim H."/>
            <person name="Choi G."/>
            <person name="Song H."/>
            <person name="Lee J."/>
            <person name="Lee S.C."/>
            <person name="Kwon J.K."/>
            <person name="Lee H.Y."/>
            <person name="Koo N."/>
            <person name="Hong Y."/>
            <person name="Kim R.W."/>
            <person name="Kang W.H."/>
            <person name="Huh J.H."/>
            <person name="Kang B.C."/>
            <person name="Yang T.J."/>
            <person name="Lee Y.H."/>
            <person name="Bennetzen J.L."/>
            <person name="Choi D."/>
        </authorList>
    </citation>
    <scope>NUCLEOTIDE SEQUENCE [LARGE SCALE GENOMIC DNA]</scope>
    <source>
        <strain evidence="3">cv. CM334</strain>
    </source>
</reference>
<evidence type="ECO:0000313" key="2">
    <source>
        <dbReference type="EMBL" id="PHT93818.1"/>
    </source>
</evidence>
<sequence>MEELSIREGYLTACLYPWHGIDTLPAGVTGWTPPVQFRGILEIKLDRPGRGNAIGKEMRRGLQKAFEDVSNECSANVSMICSSVPKAFCAGADLKI</sequence>
<comment type="caution">
    <text evidence="2">The sequence shown here is derived from an EMBL/GenBank/DDBJ whole genome shotgun (WGS) entry which is preliminary data.</text>
</comment>
<gene>
    <name evidence="2" type="ORF">T459_01700</name>
</gene>
<dbReference type="AlphaFoldDB" id="A0A2G3AI02"/>